<dbReference type="Pfam" id="PF00990">
    <property type="entry name" value="GGDEF"/>
    <property type="match status" value="1"/>
</dbReference>
<accession>A0ABW5GA13</accession>
<dbReference type="GO" id="GO:0052621">
    <property type="term" value="F:diguanylate cyclase activity"/>
    <property type="evidence" value="ECO:0007669"/>
    <property type="project" value="UniProtKB-EC"/>
</dbReference>
<sequence length="238" mass="26093">MAEVGAVAEDELRGSPEPGDLLGLHESIADLLATQGDWRRAYQHLRSALDIARAGSLRDTLTSSYNRRYLDQWLHDLPGGRHGSPGPHRHPEMAVALIDLDLFKNVNDTYGHLVGDRVLRRVADLLQEELPPGGFCARYGGEEFALVLPGVDASRAVRIADAARARVAHHPWSEVQPGLRVTVSIGIAHEPGSGNPGPVSPERQLRRADTLLYAAKHAGRNKVAYRDHETTRVITHSE</sequence>
<dbReference type="InterPro" id="IPR029787">
    <property type="entry name" value="Nucleotide_cyclase"/>
</dbReference>
<dbReference type="RefSeq" id="WP_345395775.1">
    <property type="nucleotide sequence ID" value="NZ_BAABHG010000007.1"/>
</dbReference>
<dbReference type="InterPro" id="IPR043128">
    <property type="entry name" value="Rev_trsase/Diguanyl_cyclase"/>
</dbReference>
<evidence type="ECO:0000313" key="2">
    <source>
        <dbReference type="EMBL" id="MFD2458006.1"/>
    </source>
</evidence>
<dbReference type="CDD" id="cd01949">
    <property type="entry name" value="GGDEF"/>
    <property type="match status" value="1"/>
</dbReference>
<keyword evidence="2" id="KW-0548">Nucleotidyltransferase</keyword>
<name>A0ABW5GA13_9PSEU</name>
<dbReference type="SMART" id="SM00267">
    <property type="entry name" value="GGDEF"/>
    <property type="match status" value="1"/>
</dbReference>
<keyword evidence="3" id="KW-1185">Reference proteome</keyword>
<organism evidence="2 3">
    <name type="scientific">Amycolatopsis samaneae</name>
    <dbReference type="NCBI Taxonomy" id="664691"/>
    <lineage>
        <taxon>Bacteria</taxon>
        <taxon>Bacillati</taxon>
        <taxon>Actinomycetota</taxon>
        <taxon>Actinomycetes</taxon>
        <taxon>Pseudonocardiales</taxon>
        <taxon>Pseudonocardiaceae</taxon>
        <taxon>Amycolatopsis</taxon>
    </lineage>
</organism>
<dbReference type="InterPro" id="IPR000160">
    <property type="entry name" value="GGDEF_dom"/>
</dbReference>
<dbReference type="PANTHER" id="PTHR45138">
    <property type="entry name" value="REGULATORY COMPONENTS OF SENSORY TRANSDUCTION SYSTEM"/>
    <property type="match status" value="1"/>
</dbReference>
<dbReference type="InterPro" id="IPR050469">
    <property type="entry name" value="Diguanylate_Cyclase"/>
</dbReference>
<dbReference type="PANTHER" id="PTHR45138:SF9">
    <property type="entry name" value="DIGUANYLATE CYCLASE DGCM-RELATED"/>
    <property type="match status" value="1"/>
</dbReference>
<reference evidence="3" key="1">
    <citation type="journal article" date="2019" name="Int. J. Syst. Evol. Microbiol.">
        <title>The Global Catalogue of Microorganisms (GCM) 10K type strain sequencing project: providing services to taxonomists for standard genome sequencing and annotation.</title>
        <authorList>
            <consortium name="The Broad Institute Genomics Platform"/>
            <consortium name="The Broad Institute Genome Sequencing Center for Infectious Disease"/>
            <person name="Wu L."/>
            <person name="Ma J."/>
        </authorList>
    </citation>
    <scope>NUCLEOTIDE SEQUENCE [LARGE SCALE GENOMIC DNA]</scope>
    <source>
        <strain evidence="3">CGMCC 4.7643</strain>
    </source>
</reference>
<protein>
    <submittedName>
        <fullName evidence="2">GGDEF domain-containing protein</fullName>
        <ecNumber evidence="2">2.7.7.65</ecNumber>
    </submittedName>
</protein>
<feature type="domain" description="GGDEF" evidence="1">
    <location>
        <begin position="91"/>
        <end position="228"/>
    </location>
</feature>
<evidence type="ECO:0000313" key="3">
    <source>
        <dbReference type="Proteomes" id="UP001597419"/>
    </source>
</evidence>
<dbReference type="Proteomes" id="UP001597419">
    <property type="component" value="Unassembled WGS sequence"/>
</dbReference>
<dbReference type="Gene3D" id="3.30.70.270">
    <property type="match status" value="1"/>
</dbReference>
<dbReference type="NCBIfam" id="TIGR00254">
    <property type="entry name" value="GGDEF"/>
    <property type="match status" value="1"/>
</dbReference>
<dbReference type="EC" id="2.7.7.65" evidence="2"/>
<gene>
    <name evidence="2" type="ORF">ACFSYJ_05335</name>
</gene>
<comment type="caution">
    <text evidence="2">The sequence shown here is derived from an EMBL/GenBank/DDBJ whole genome shotgun (WGS) entry which is preliminary data.</text>
</comment>
<dbReference type="SUPFAM" id="SSF55073">
    <property type="entry name" value="Nucleotide cyclase"/>
    <property type="match status" value="1"/>
</dbReference>
<keyword evidence="2" id="KW-0808">Transferase</keyword>
<dbReference type="EMBL" id="JBHUKU010000003">
    <property type="protein sequence ID" value="MFD2458006.1"/>
    <property type="molecule type" value="Genomic_DNA"/>
</dbReference>
<evidence type="ECO:0000259" key="1">
    <source>
        <dbReference type="PROSITE" id="PS50887"/>
    </source>
</evidence>
<dbReference type="PROSITE" id="PS50887">
    <property type="entry name" value="GGDEF"/>
    <property type="match status" value="1"/>
</dbReference>
<proteinExistence type="predicted"/>